<feature type="binding site" evidence="19">
    <location>
        <position position="751"/>
    </location>
    <ligand>
        <name>ATP</name>
        <dbReference type="ChEBI" id="CHEBI:30616"/>
    </ligand>
</feature>
<dbReference type="SUPFAM" id="SSF56112">
    <property type="entry name" value="Protein kinase-like (PK-like)"/>
    <property type="match status" value="1"/>
</dbReference>
<evidence type="ECO:0000256" key="12">
    <source>
        <dbReference type="ARBA" id="ARBA00023136"/>
    </source>
</evidence>
<comment type="subcellular location">
    <subcellularLocation>
        <location evidence="1">Membrane</location>
        <topology evidence="1">Single-pass membrane protein</topology>
    </subcellularLocation>
</comment>
<dbReference type="InterPro" id="IPR020635">
    <property type="entry name" value="Tyr_kinase_cat_dom"/>
</dbReference>
<dbReference type="PANTHER" id="PTHR24416:SF550">
    <property type="entry name" value="FIBROBLAST GROWTH FACTOR RECEPTOR HOMOLOG 1-RELATED"/>
    <property type="match status" value="1"/>
</dbReference>
<dbReference type="InterPro" id="IPR001245">
    <property type="entry name" value="Ser-Thr/Tyr_kinase_cat_dom"/>
</dbReference>
<evidence type="ECO:0000256" key="15">
    <source>
        <dbReference type="ARBA" id="ARBA00023170"/>
    </source>
</evidence>
<evidence type="ECO:0000256" key="19">
    <source>
        <dbReference type="PROSITE-ProRule" id="PRU10141"/>
    </source>
</evidence>
<feature type="region of interest" description="Disordered" evidence="20">
    <location>
        <begin position="222"/>
        <end position="242"/>
    </location>
</feature>
<keyword evidence="14" id="KW-1015">Disulfide bond</keyword>
<feature type="compositionally biased region" description="Basic residues" evidence="20">
    <location>
        <begin position="1343"/>
        <end position="1354"/>
    </location>
</feature>
<dbReference type="PRINTS" id="PR00109">
    <property type="entry name" value="TYRKINASE"/>
</dbReference>
<keyword evidence="16" id="KW-0325">Glycoprotein</keyword>
<dbReference type="WBParaSite" id="ACRNAN_scaffold1083.g27526.t1">
    <property type="protein sequence ID" value="ACRNAN_scaffold1083.g27526.t1"/>
    <property type="gene ID" value="ACRNAN_scaffold1083.g27526"/>
</dbReference>
<dbReference type="GO" id="GO:0009653">
    <property type="term" value="P:anatomical structure morphogenesis"/>
    <property type="evidence" value="ECO:0007669"/>
    <property type="project" value="UniProtKB-ARBA"/>
</dbReference>
<dbReference type="InterPro" id="IPR013098">
    <property type="entry name" value="Ig_I-set"/>
</dbReference>
<evidence type="ECO:0000256" key="4">
    <source>
        <dbReference type="ARBA" id="ARBA00022679"/>
    </source>
</evidence>
<sequence length="1354" mass="153045">MSLEIRRVEVGDKGNWACKVWNNEGSVIRNFTLHIIDFCDYFQHPQFQADRIPKECLCQWAISGGAPLREDSDLPAVAPEDCLKYDKENKEVIKFRRPINETCGGKDCEPIEHTGLRGHMHDESKPKYIVQTAPDTILHPRTINETQDDYTTESPSLEETTLDGDPISSHNLSRNKPDLHAVHESHENITPEAEGHAELRVSDTIIDVEAKLERAKEILDKRPGLEESEDEEDEENRIDIGLASKNSEATTLTTDNIEAITPGNLLEETFTKKIYDIPQALPLINTTTPTTTTSTTNITTTTTGPITAHSTLRQWHSPYKYTRIPTTTTTTAPISTTEVFQTAHSTLRQWHFPSRYTRIAPYFQESDEQRTQTIYSPSGRTLKLSCKAKGQPEPQVIWKRGNVELRRDTERKIGGLYKIGKWTLEMEDVSDSDSGNYECEVWNSAGTIWKQFRVEIRDRLRAKPIIVSNVLFNKTVDVNSTVNFTCEVISDLVPHVTWVKLLLVNGSYIKTPENGKPMFNLLHMHTVKKARTYQDKSINQDKSIKSVLELTNVTLEDQGIYSCIAGNSLGYSMGNATLTVNEFKTTFLPTEHVHPPWPITYWILLVISILLIIAFFVLAALYLLFSKKFAKNRIQTFEKMAVRKKVVITKKPNKDGELWSDPASSYAITIEPVIGEALPRDLERDRLSSEMTMLTDYEVPTDLAWEIDRSRLKLCDVLGEGAFGEVWRGILRPKYAKENDKSAKEIPVAVKKLKPSAQEKELIILVGEMQIFKSIGEHKNVLKLIGCCTGLGPLFVILELCPYGNLRDFLRKHRPRDDGATYPTEENSKNYLQPKTCVIYQNLEFPGEVIIKNLTLRDLVRFSTEIARGMEFLATKKIIHRDLAARNILVAADFSMKISDFGLSRNVVYNDYYRKKGPGRIPIKWMAPEALDKNMYTVYSDVWSYGIVLWEVMTLGGTPYPSIAMPQLYNILKQGYRMESPHNCPEEIYGVMVMCWQEKPETRPNFTLIADYFDWMLAEAANYNANIEIDGKATPDDDTRDKMIYNTPKSARKRKDRPLSAPGMMSFEVFASNIATTSISESTTQTTIQEQETNLDDLPSPQPLTESSPLLHQIPDEPAPELPQKPLRRNQSTDVSSLKSKRQIAEHFYINCNGHSSSNGSPLWSSNVEDEQDVEVYELKEKDSGQATRTNSNGSEKQDERKAHTSAQKLLWPDSNYMNTLGEPGPSTSTSNTLPHQSSSTKPKYALSRQDRFSDSSAYEAEFNMAYPRSSEHNVQSSKDPKNTTTELMQRSQSVESQGSSGRGGSSAMSSAEGLGGIGDFCKIEYAEIMPMLKKPSPPTVHKTSRSKNNKFSK</sequence>
<keyword evidence="10 19" id="KW-0067">ATP-binding</keyword>
<dbReference type="PROSITE" id="PS50011">
    <property type="entry name" value="PROTEIN_KINASE_DOM"/>
    <property type="match status" value="1"/>
</dbReference>
<evidence type="ECO:0000256" key="14">
    <source>
        <dbReference type="ARBA" id="ARBA00023157"/>
    </source>
</evidence>
<dbReference type="InterPro" id="IPR050122">
    <property type="entry name" value="RTK"/>
</dbReference>
<dbReference type="Pfam" id="PF07714">
    <property type="entry name" value="PK_Tyr_Ser-Thr"/>
    <property type="match status" value="1"/>
</dbReference>
<evidence type="ECO:0000313" key="24">
    <source>
        <dbReference type="Proteomes" id="UP000887540"/>
    </source>
</evidence>
<dbReference type="GO" id="GO:0004714">
    <property type="term" value="F:transmembrane receptor protein tyrosine kinase activity"/>
    <property type="evidence" value="ECO:0007669"/>
    <property type="project" value="UniProtKB-EC"/>
</dbReference>
<feature type="region of interest" description="Disordered" evidence="20">
    <location>
        <begin position="1331"/>
        <end position="1354"/>
    </location>
</feature>
<keyword evidence="12 21" id="KW-0472">Membrane</keyword>
<dbReference type="SUPFAM" id="SSF48726">
    <property type="entry name" value="Immunoglobulin"/>
    <property type="match status" value="2"/>
</dbReference>
<proteinExistence type="predicted"/>
<feature type="domain" description="Ig-like" evidence="23">
    <location>
        <begin position="464"/>
        <end position="579"/>
    </location>
</feature>
<dbReference type="PANTHER" id="PTHR24416">
    <property type="entry name" value="TYROSINE-PROTEIN KINASE RECEPTOR"/>
    <property type="match status" value="1"/>
</dbReference>
<feature type="compositionally biased region" description="Low complexity" evidence="20">
    <location>
        <begin position="1291"/>
        <end position="1313"/>
    </location>
</feature>
<dbReference type="EC" id="2.7.10.1" evidence="2"/>
<dbReference type="PROSITE" id="PS00109">
    <property type="entry name" value="PROTEIN_KINASE_TYR"/>
    <property type="match status" value="1"/>
</dbReference>
<keyword evidence="17" id="KW-0393">Immunoglobulin domain</keyword>
<evidence type="ECO:0000256" key="20">
    <source>
        <dbReference type="SAM" id="MobiDB-lite"/>
    </source>
</evidence>
<dbReference type="Proteomes" id="UP000887540">
    <property type="component" value="Unplaced"/>
</dbReference>
<evidence type="ECO:0000256" key="1">
    <source>
        <dbReference type="ARBA" id="ARBA00004167"/>
    </source>
</evidence>
<evidence type="ECO:0000259" key="23">
    <source>
        <dbReference type="PROSITE" id="PS50835"/>
    </source>
</evidence>
<name>A0A914CIT2_9BILA</name>
<organism evidence="24 25">
    <name type="scientific">Acrobeloides nanus</name>
    <dbReference type="NCBI Taxonomy" id="290746"/>
    <lineage>
        <taxon>Eukaryota</taxon>
        <taxon>Metazoa</taxon>
        <taxon>Ecdysozoa</taxon>
        <taxon>Nematoda</taxon>
        <taxon>Chromadorea</taxon>
        <taxon>Rhabditida</taxon>
        <taxon>Tylenchina</taxon>
        <taxon>Cephalobomorpha</taxon>
        <taxon>Cephaloboidea</taxon>
        <taxon>Cephalobidae</taxon>
        <taxon>Acrobeloides</taxon>
    </lineage>
</organism>
<feature type="compositionally biased region" description="Polar residues" evidence="20">
    <location>
        <begin position="1273"/>
        <end position="1290"/>
    </location>
</feature>
<evidence type="ECO:0000256" key="13">
    <source>
        <dbReference type="ARBA" id="ARBA00023137"/>
    </source>
</evidence>
<evidence type="ECO:0000256" key="8">
    <source>
        <dbReference type="ARBA" id="ARBA00022741"/>
    </source>
</evidence>
<keyword evidence="3" id="KW-0597">Phosphoprotein</keyword>
<feature type="transmembrane region" description="Helical" evidence="21">
    <location>
        <begin position="599"/>
        <end position="625"/>
    </location>
</feature>
<dbReference type="Gene3D" id="2.60.40.10">
    <property type="entry name" value="Immunoglobulins"/>
    <property type="match status" value="2"/>
</dbReference>
<dbReference type="InterPro" id="IPR003598">
    <property type="entry name" value="Ig_sub2"/>
</dbReference>
<dbReference type="SMART" id="SM00408">
    <property type="entry name" value="IGc2"/>
    <property type="match status" value="2"/>
</dbReference>
<dbReference type="InterPro" id="IPR003599">
    <property type="entry name" value="Ig_sub"/>
</dbReference>
<protein>
    <recommendedName>
        <fullName evidence="2">receptor protein-tyrosine kinase</fullName>
        <ecNumber evidence="2">2.7.10.1</ecNumber>
    </recommendedName>
</protein>
<dbReference type="GO" id="GO:0005886">
    <property type="term" value="C:plasma membrane"/>
    <property type="evidence" value="ECO:0007669"/>
    <property type="project" value="TreeGrafter"/>
</dbReference>
<dbReference type="GO" id="GO:0043235">
    <property type="term" value="C:receptor complex"/>
    <property type="evidence" value="ECO:0007669"/>
    <property type="project" value="TreeGrafter"/>
</dbReference>
<feature type="compositionally biased region" description="Polar residues" evidence="20">
    <location>
        <begin position="1129"/>
        <end position="1138"/>
    </location>
</feature>
<dbReference type="InterPro" id="IPR011009">
    <property type="entry name" value="Kinase-like_dom_sf"/>
</dbReference>
<feature type="region of interest" description="Disordered" evidence="20">
    <location>
        <begin position="145"/>
        <end position="169"/>
    </location>
</feature>
<keyword evidence="15" id="KW-0675">Receptor</keyword>
<dbReference type="PROSITE" id="PS50835">
    <property type="entry name" value="IG_LIKE"/>
    <property type="match status" value="2"/>
</dbReference>
<dbReference type="FunFam" id="2.60.40.10:FF:001641">
    <property type="entry name" value="Myoblast growth factor receptor egl-15"/>
    <property type="match status" value="1"/>
</dbReference>
<feature type="transmembrane region" description="Helical" evidence="21">
    <location>
        <begin position="781"/>
        <end position="798"/>
    </location>
</feature>
<keyword evidence="9" id="KW-0418">Kinase</keyword>
<feature type="domain" description="Ig-like" evidence="23">
    <location>
        <begin position="361"/>
        <end position="455"/>
    </location>
</feature>
<feature type="compositionally biased region" description="Polar residues" evidence="20">
    <location>
        <begin position="1185"/>
        <end position="1195"/>
    </location>
</feature>
<keyword evidence="13" id="KW-0829">Tyrosine-protein kinase</keyword>
<dbReference type="FunFam" id="2.60.40.10:FF:000020">
    <property type="entry name" value="Fibroblast growth factor receptor"/>
    <property type="match status" value="1"/>
</dbReference>
<evidence type="ECO:0000256" key="9">
    <source>
        <dbReference type="ARBA" id="ARBA00022777"/>
    </source>
</evidence>
<evidence type="ECO:0000313" key="25">
    <source>
        <dbReference type="WBParaSite" id="ACRNAN_scaffold1083.g27526.t1"/>
    </source>
</evidence>
<dbReference type="Gene3D" id="3.30.200.20">
    <property type="entry name" value="Phosphorylase Kinase, domain 1"/>
    <property type="match status" value="1"/>
</dbReference>
<feature type="compositionally biased region" description="Polar residues" evidence="20">
    <location>
        <begin position="1226"/>
        <end position="1242"/>
    </location>
</feature>
<keyword evidence="7" id="KW-0677">Repeat</keyword>
<evidence type="ECO:0000256" key="6">
    <source>
        <dbReference type="ARBA" id="ARBA00022729"/>
    </source>
</evidence>
<evidence type="ECO:0000256" key="16">
    <source>
        <dbReference type="ARBA" id="ARBA00023180"/>
    </source>
</evidence>
<evidence type="ECO:0000256" key="7">
    <source>
        <dbReference type="ARBA" id="ARBA00022737"/>
    </source>
</evidence>
<evidence type="ECO:0000256" key="3">
    <source>
        <dbReference type="ARBA" id="ARBA00022553"/>
    </source>
</evidence>
<keyword evidence="5 21" id="KW-0812">Transmembrane</keyword>
<feature type="region of interest" description="Disordered" evidence="20">
    <location>
        <begin position="1080"/>
        <end position="1140"/>
    </location>
</feature>
<evidence type="ECO:0000259" key="22">
    <source>
        <dbReference type="PROSITE" id="PS50011"/>
    </source>
</evidence>
<dbReference type="SMART" id="SM00219">
    <property type="entry name" value="TyrKc"/>
    <property type="match status" value="1"/>
</dbReference>
<feature type="compositionally biased region" description="Low complexity" evidence="20">
    <location>
        <begin position="1080"/>
        <end position="1092"/>
    </location>
</feature>
<dbReference type="InterPro" id="IPR013783">
    <property type="entry name" value="Ig-like_fold"/>
</dbReference>
<evidence type="ECO:0000256" key="5">
    <source>
        <dbReference type="ARBA" id="ARBA00022692"/>
    </source>
</evidence>
<evidence type="ECO:0000256" key="18">
    <source>
        <dbReference type="ARBA" id="ARBA00051243"/>
    </source>
</evidence>
<keyword evidence="4" id="KW-0808">Transferase</keyword>
<feature type="compositionally biased region" description="Acidic residues" evidence="20">
    <location>
        <begin position="226"/>
        <end position="236"/>
    </location>
</feature>
<dbReference type="InterPro" id="IPR000719">
    <property type="entry name" value="Prot_kinase_dom"/>
</dbReference>
<accession>A0A914CIT2</accession>
<feature type="region of interest" description="Disordered" evidence="20">
    <location>
        <begin position="1266"/>
        <end position="1314"/>
    </location>
</feature>
<keyword evidence="24" id="KW-1185">Reference proteome</keyword>
<evidence type="ECO:0000256" key="10">
    <source>
        <dbReference type="ARBA" id="ARBA00022840"/>
    </source>
</evidence>
<keyword evidence="8 19" id="KW-0547">Nucleotide-binding</keyword>
<dbReference type="InterPro" id="IPR008266">
    <property type="entry name" value="Tyr_kinase_AS"/>
</dbReference>
<dbReference type="GO" id="GO:0005524">
    <property type="term" value="F:ATP binding"/>
    <property type="evidence" value="ECO:0007669"/>
    <property type="project" value="UniProtKB-UniRule"/>
</dbReference>
<dbReference type="Pfam" id="PF07679">
    <property type="entry name" value="I-set"/>
    <property type="match status" value="2"/>
</dbReference>
<dbReference type="InterPro" id="IPR007110">
    <property type="entry name" value="Ig-like_dom"/>
</dbReference>
<dbReference type="InterPro" id="IPR017441">
    <property type="entry name" value="Protein_kinase_ATP_BS"/>
</dbReference>
<feature type="region of interest" description="Disordered" evidence="20">
    <location>
        <begin position="1179"/>
        <end position="1253"/>
    </location>
</feature>
<feature type="compositionally biased region" description="Basic and acidic residues" evidence="20">
    <location>
        <begin position="1029"/>
        <end position="1043"/>
    </location>
</feature>
<evidence type="ECO:0000256" key="21">
    <source>
        <dbReference type="SAM" id="Phobius"/>
    </source>
</evidence>
<reference evidence="25" key="1">
    <citation type="submission" date="2022-11" db="UniProtKB">
        <authorList>
            <consortium name="WormBaseParasite"/>
        </authorList>
    </citation>
    <scope>IDENTIFICATION</scope>
</reference>
<evidence type="ECO:0000256" key="17">
    <source>
        <dbReference type="ARBA" id="ARBA00023319"/>
    </source>
</evidence>
<dbReference type="InterPro" id="IPR036179">
    <property type="entry name" value="Ig-like_dom_sf"/>
</dbReference>
<dbReference type="PROSITE" id="PS00107">
    <property type="entry name" value="PROTEIN_KINASE_ATP"/>
    <property type="match status" value="1"/>
</dbReference>
<feature type="domain" description="Protein kinase" evidence="22">
    <location>
        <begin position="712"/>
        <end position="1016"/>
    </location>
</feature>
<comment type="catalytic activity">
    <reaction evidence="18">
        <text>L-tyrosyl-[protein] + ATP = O-phospho-L-tyrosyl-[protein] + ADP + H(+)</text>
        <dbReference type="Rhea" id="RHEA:10596"/>
        <dbReference type="Rhea" id="RHEA-COMP:10136"/>
        <dbReference type="Rhea" id="RHEA-COMP:20101"/>
        <dbReference type="ChEBI" id="CHEBI:15378"/>
        <dbReference type="ChEBI" id="CHEBI:30616"/>
        <dbReference type="ChEBI" id="CHEBI:46858"/>
        <dbReference type="ChEBI" id="CHEBI:61978"/>
        <dbReference type="ChEBI" id="CHEBI:456216"/>
        <dbReference type="EC" id="2.7.10.1"/>
    </reaction>
</comment>
<evidence type="ECO:0000256" key="11">
    <source>
        <dbReference type="ARBA" id="ARBA00022989"/>
    </source>
</evidence>
<feature type="region of interest" description="Disordered" evidence="20">
    <location>
        <begin position="1029"/>
        <end position="1062"/>
    </location>
</feature>
<dbReference type="Gene3D" id="1.10.510.10">
    <property type="entry name" value="Transferase(Phosphotransferase) domain 1"/>
    <property type="match status" value="1"/>
</dbReference>
<evidence type="ECO:0000256" key="2">
    <source>
        <dbReference type="ARBA" id="ARBA00011902"/>
    </source>
</evidence>
<keyword evidence="6" id="KW-0732">Signal</keyword>
<keyword evidence="11 21" id="KW-1133">Transmembrane helix</keyword>
<dbReference type="GO" id="GO:0007169">
    <property type="term" value="P:cell surface receptor protein tyrosine kinase signaling pathway"/>
    <property type="evidence" value="ECO:0007669"/>
    <property type="project" value="TreeGrafter"/>
</dbReference>
<dbReference type="SMART" id="SM00409">
    <property type="entry name" value="IG"/>
    <property type="match status" value="2"/>
</dbReference>